<dbReference type="EMBL" id="WWCS01000017">
    <property type="protein sequence ID" value="MYN42051.1"/>
    <property type="molecule type" value="Genomic_DNA"/>
</dbReference>
<evidence type="ECO:0000256" key="6">
    <source>
        <dbReference type="SAM" id="Phobius"/>
    </source>
</evidence>
<dbReference type="PANTHER" id="PTHR30250:SF11">
    <property type="entry name" value="O-ANTIGEN TRANSPORTER-RELATED"/>
    <property type="match status" value="1"/>
</dbReference>
<reference evidence="7 8" key="1">
    <citation type="submission" date="2019-12" db="EMBL/GenBank/DDBJ databases">
        <title>Novel species isolated from a subtropical stream in China.</title>
        <authorList>
            <person name="Lu H."/>
        </authorList>
    </citation>
    <scope>NUCLEOTIDE SEQUENCE [LARGE SCALE GENOMIC DNA]</scope>
    <source>
        <strain evidence="7 8">FT109W</strain>
    </source>
</reference>
<protein>
    <submittedName>
        <fullName evidence="7">Oligosaccharide flippase family protein</fullName>
    </submittedName>
</protein>
<evidence type="ECO:0000256" key="2">
    <source>
        <dbReference type="ARBA" id="ARBA00022475"/>
    </source>
</evidence>
<organism evidence="7 8">
    <name type="scientific">Duganella margarita</name>
    <dbReference type="NCBI Taxonomy" id="2692170"/>
    <lineage>
        <taxon>Bacteria</taxon>
        <taxon>Pseudomonadati</taxon>
        <taxon>Pseudomonadota</taxon>
        <taxon>Betaproteobacteria</taxon>
        <taxon>Burkholderiales</taxon>
        <taxon>Oxalobacteraceae</taxon>
        <taxon>Telluria group</taxon>
        <taxon>Duganella</taxon>
    </lineage>
</organism>
<keyword evidence="2" id="KW-1003">Cell membrane</keyword>
<feature type="transmembrane region" description="Helical" evidence="6">
    <location>
        <begin position="12"/>
        <end position="32"/>
    </location>
</feature>
<dbReference type="RefSeq" id="WP_161046985.1">
    <property type="nucleotide sequence ID" value="NZ_WWCS01000017.1"/>
</dbReference>
<keyword evidence="3 6" id="KW-0812">Transmembrane</keyword>
<feature type="transmembrane region" description="Helical" evidence="6">
    <location>
        <begin position="380"/>
        <end position="404"/>
    </location>
</feature>
<dbReference type="Proteomes" id="UP000466332">
    <property type="component" value="Unassembled WGS sequence"/>
</dbReference>
<evidence type="ECO:0000256" key="1">
    <source>
        <dbReference type="ARBA" id="ARBA00004651"/>
    </source>
</evidence>
<keyword evidence="5 6" id="KW-0472">Membrane</keyword>
<proteinExistence type="predicted"/>
<feature type="transmembrane region" description="Helical" evidence="6">
    <location>
        <begin position="172"/>
        <end position="191"/>
    </location>
</feature>
<feature type="transmembrane region" description="Helical" evidence="6">
    <location>
        <begin position="145"/>
        <end position="166"/>
    </location>
</feature>
<gene>
    <name evidence="7" type="ORF">GTP55_22100</name>
</gene>
<feature type="transmembrane region" description="Helical" evidence="6">
    <location>
        <begin position="81"/>
        <end position="101"/>
    </location>
</feature>
<keyword evidence="4 6" id="KW-1133">Transmembrane helix</keyword>
<evidence type="ECO:0000313" key="8">
    <source>
        <dbReference type="Proteomes" id="UP000466332"/>
    </source>
</evidence>
<dbReference type="InterPro" id="IPR050833">
    <property type="entry name" value="Poly_Biosynth_Transport"/>
</dbReference>
<keyword evidence="8" id="KW-1185">Reference proteome</keyword>
<comment type="caution">
    <text evidence="7">The sequence shown here is derived from an EMBL/GenBank/DDBJ whole genome shotgun (WGS) entry which is preliminary data.</text>
</comment>
<accession>A0ABW9WMC0</accession>
<feature type="transmembrane region" description="Helical" evidence="6">
    <location>
        <begin position="323"/>
        <end position="344"/>
    </location>
</feature>
<evidence type="ECO:0000256" key="3">
    <source>
        <dbReference type="ARBA" id="ARBA00022692"/>
    </source>
</evidence>
<evidence type="ECO:0000256" key="4">
    <source>
        <dbReference type="ARBA" id="ARBA00022989"/>
    </source>
</evidence>
<dbReference type="PANTHER" id="PTHR30250">
    <property type="entry name" value="PST FAMILY PREDICTED COLANIC ACID TRANSPORTER"/>
    <property type="match status" value="1"/>
</dbReference>
<feature type="transmembrane region" description="Helical" evidence="6">
    <location>
        <begin position="292"/>
        <end position="317"/>
    </location>
</feature>
<name>A0ABW9WMC0_9BURK</name>
<comment type="subcellular location">
    <subcellularLocation>
        <location evidence="1">Cell membrane</location>
        <topology evidence="1">Multi-pass membrane protein</topology>
    </subcellularLocation>
</comment>
<feature type="transmembrane region" description="Helical" evidence="6">
    <location>
        <begin position="113"/>
        <end position="133"/>
    </location>
</feature>
<feature type="transmembrane region" description="Helical" evidence="6">
    <location>
        <begin position="44"/>
        <end position="69"/>
    </location>
</feature>
<feature type="transmembrane region" description="Helical" evidence="6">
    <location>
        <begin position="356"/>
        <end position="374"/>
    </location>
</feature>
<evidence type="ECO:0000313" key="7">
    <source>
        <dbReference type="EMBL" id="MYN42051.1"/>
    </source>
</evidence>
<sequence>MSSSRGGLAGAFGKTLMTTVGITAISFISSVLTARMLGPEGRGLLSAALMVGTLAAGVAQLGLATSYVYHVGAARRFSYGGLLSASVLMVALVAAAMGWIGSQLRSDPQFVAALPWVIALAAFMGTQNYFFLLAQIKSDLRFFNLMRFSLVGGNLLLLLPLLLFYHTVQFMQMLYCQLAVVVALTLVGAYWSMQNRVWNVAQPKEPVSLIRVLRYGLQQHGTVLLSLLLLNFDKIILLKRGQIAEYGYYAMAFTTSRLIGAVQEAVAVALYARFAGRDLQQLDDKVRTAFRLTFGPLLLLAALGATLSHWLIVLVYGEKFAPMALPFAILLFECVCGGASWTLAQRFTAGGRPGLVLVRQLISVVPVFIAMPFLPAGNVYVFLALLMLLGAVLRLVVTLCMYPITLKEKMPALLPTRADLQMLYGLLPRARGSLN</sequence>
<evidence type="ECO:0000256" key="5">
    <source>
        <dbReference type="ARBA" id="ARBA00023136"/>
    </source>
</evidence>